<evidence type="ECO:0000313" key="1">
    <source>
        <dbReference type="Proteomes" id="UP000095286"/>
    </source>
</evidence>
<dbReference type="Proteomes" id="UP000095286">
    <property type="component" value="Unplaced"/>
</dbReference>
<reference evidence="2" key="1">
    <citation type="submission" date="2016-11" db="UniProtKB">
        <authorList>
            <consortium name="WormBaseParasite"/>
        </authorList>
    </citation>
    <scope>IDENTIFICATION</scope>
    <source>
        <strain evidence="2">KR3021</strain>
    </source>
</reference>
<name>A0AC35UEE7_9BILA</name>
<dbReference type="WBParaSite" id="RSKR_0001059400.1">
    <property type="protein sequence ID" value="RSKR_0001059400.1"/>
    <property type="gene ID" value="RSKR_0001059400"/>
</dbReference>
<sequence length="672" mass="76272">MTYFSIFNGGKEDNEENKNVKPALPKSNVTSVKAKSLKRKTRECFKTKAKAKYCGETIMVSSDEESLSSKNNENDSKACAVDIDDDIEIIGDCFSLIKCKSQESEKDFSTSHNFAKKEKVILKAKSAVKAKKKKFELYREIDFAPMDGKHVNFLGIDGIPETFVFDRKMEPHANNVGALFNEYDFAGNAVGIKRTSGQKVCSMGNAVKDSECQEIYSTFNSQMQTWFKYGFSQSKEARGTLDLLTKVLKPRHPVDFINNSHYIEKMMVWLEKWKKKNLNGKKFEKECRRNRRDADYTEEEGDSLENIADVKNPLLLCGPLGVGKSAAVQYATVFHEYNVITIGCNERRNSAHLLSKLSGALTNHAVKASAPTVTLQNFFQPKGSVAPVKPRKLGMSCIVIEDVDVLFDDDEGFWSTIRQMCDDAKVPIILTCTNKSNPSQELVRGAKGKERKNIISLEYLNPRGLSDYLYSSILGLKKVSLDKMWLMKQIVSKKGDVRAILNSIQCSMPNLSETIQIDELNTLECIPNELHRSKLELDFLVVQDSGRKLSYRFSRPDNCCGSNNNNHSILQGLNLNSSDHIIAPQNSTHAFKELTTTLLFSNIGQVFPKEEIPLYVIDYFCLIESDFRFEQRLLKRQTKQRHPITRMLEFIKDPTAYLISYLIGCCFEYKYV</sequence>
<accession>A0AC35UEE7</accession>
<evidence type="ECO:0000313" key="2">
    <source>
        <dbReference type="WBParaSite" id="RSKR_0001059400.1"/>
    </source>
</evidence>
<proteinExistence type="predicted"/>
<protein>
    <submittedName>
        <fullName evidence="2">AAA domain-containing protein</fullName>
    </submittedName>
</protein>
<organism evidence="1 2">
    <name type="scientific">Rhabditophanes sp. KR3021</name>
    <dbReference type="NCBI Taxonomy" id="114890"/>
    <lineage>
        <taxon>Eukaryota</taxon>
        <taxon>Metazoa</taxon>
        <taxon>Ecdysozoa</taxon>
        <taxon>Nematoda</taxon>
        <taxon>Chromadorea</taxon>
        <taxon>Rhabditida</taxon>
        <taxon>Tylenchina</taxon>
        <taxon>Panagrolaimomorpha</taxon>
        <taxon>Strongyloidoidea</taxon>
        <taxon>Alloionematidae</taxon>
        <taxon>Rhabditophanes</taxon>
    </lineage>
</organism>